<dbReference type="NCBIfam" id="NF003768">
    <property type="entry name" value="PRK05365.1"/>
    <property type="match status" value="1"/>
</dbReference>
<dbReference type="EC" id="1.1.1.298" evidence="5"/>
<keyword evidence="2 5" id="KW-0288">FMN</keyword>
<dbReference type="Proteomes" id="UP000683497">
    <property type="component" value="Chromosome"/>
</dbReference>
<dbReference type="SUPFAM" id="SSF55469">
    <property type="entry name" value="FMN-dependent nitroreductase-like"/>
    <property type="match status" value="1"/>
</dbReference>
<evidence type="ECO:0000256" key="4">
    <source>
        <dbReference type="ARBA" id="ARBA00023002"/>
    </source>
</evidence>
<dbReference type="RefSeq" id="WP_207293444.1">
    <property type="nucleotide sequence ID" value="NZ_CP071383.1"/>
</dbReference>
<dbReference type="InterPro" id="IPR050461">
    <property type="entry name" value="Nitroreductase_HadB/RutE"/>
</dbReference>
<reference evidence="7 8" key="1">
    <citation type="submission" date="2021-06" db="EMBL/GenBank/DDBJ databases">
        <title>Leclercia pneumoniae sp. nov.</title>
        <authorList>
            <person name="Hoenemann M."/>
            <person name="Viehweger A."/>
            <person name="Dietze N."/>
        </authorList>
    </citation>
    <scope>NUCLEOTIDE SEQUENCE [LARGE SCALE GENOMIC DNA]</scope>
    <source>
        <strain evidence="8">49125</strain>
    </source>
</reference>
<protein>
    <recommendedName>
        <fullName evidence="5">Probable malonic semialdehyde reductase RutE</fullName>
        <ecNumber evidence="5">1.1.1.298</ecNumber>
    </recommendedName>
</protein>
<dbReference type="Gene3D" id="3.40.109.10">
    <property type="entry name" value="NADH Oxidase"/>
    <property type="match status" value="1"/>
</dbReference>
<evidence type="ECO:0000256" key="3">
    <source>
        <dbReference type="ARBA" id="ARBA00022857"/>
    </source>
</evidence>
<keyword evidence="5" id="KW-0520">NAD</keyword>
<keyword evidence="3 5" id="KW-0521">NADP</keyword>
<evidence type="ECO:0000256" key="1">
    <source>
        <dbReference type="ARBA" id="ARBA00022630"/>
    </source>
</evidence>
<dbReference type="InterPro" id="IPR000415">
    <property type="entry name" value="Nitroreductase-like"/>
</dbReference>
<dbReference type="PANTHER" id="PTHR43543">
    <property type="entry name" value="MALONIC SEMIALDEHYDE REDUCTASE RUTE-RELATED"/>
    <property type="match status" value="1"/>
</dbReference>
<feature type="domain" description="Nitroreductase" evidence="6">
    <location>
        <begin position="23"/>
        <end position="174"/>
    </location>
</feature>
<comment type="function">
    <text evidence="5">May reduce toxic product malonic semialdehyde to 3-hydroxypropionic acid, which is excreted.</text>
</comment>
<keyword evidence="8" id="KW-1185">Reference proteome</keyword>
<dbReference type="GO" id="GO:0035527">
    <property type="term" value="F:3-hydroxypropionate dehydrogenase (NADP+) activity"/>
    <property type="evidence" value="ECO:0007669"/>
    <property type="project" value="UniProtKB-EC"/>
</dbReference>
<dbReference type="CDD" id="cd02148">
    <property type="entry name" value="RutE-like"/>
    <property type="match status" value="1"/>
</dbReference>
<comment type="catalytic activity">
    <reaction evidence="5">
        <text>3-hydroxypropanoate + NADP(+) = 3-oxopropanoate + NADPH + H(+)</text>
        <dbReference type="Rhea" id="RHEA:26438"/>
        <dbReference type="ChEBI" id="CHEBI:15378"/>
        <dbReference type="ChEBI" id="CHEBI:16510"/>
        <dbReference type="ChEBI" id="CHEBI:33190"/>
        <dbReference type="ChEBI" id="CHEBI:57783"/>
        <dbReference type="ChEBI" id="CHEBI:58349"/>
        <dbReference type="EC" id="1.1.1.298"/>
    </reaction>
</comment>
<keyword evidence="1 5" id="KW-0285">Flavoprotein</keyword>
<evidence type="ECO:0000256" key="2">
    <source>
        <dbReference type="ARBA" id="ARBA00022643"/>
    </source>
</evidence>
<comment type="similarity">
    <text evidence="5">Belongs to the nitroreductase family. HadB/RutE subfamily.</text>
</comment>
<gene>
    <name evidence="5" type="primary">rutE</name>
    <name evidence="7" type="ORF">KQ929_12915</name>
</gene>
<sequence>MSEALNPTAINTLFTQARTHNGWLPQPVSDETLREIYALLKWGPTSANCSPARFVFIRTPEGKEKLRPALSSGNLEKTLTAPVTAIVAWDSTFYDRLPALFPHGDARSWFTSSPALAEETAFRNSAMQAAYLIFACRALGMDTGPMSGFDREKVDAAFFTGTPLKSNLLVNIGYGDASKVYARLPRLTFEDACGLA</sequence>
<dbReference type="PANTHER" id="PTHR43543:SF1">
    <property type="entry name" value="MALONIC SEMIALDEHYDE REDUCTASE RUTE-RELATED"/>
    <property type="match status" value="1"/>
</dbReference>
<dbReference type="InterPro" id="IPR029479">
    <property type="entry name" value="Nitroreductase"/>
</dbReference>
<dbReference type="EMBL" id="CP076838">
    <property type="protein sequence ID" value="QWW78168.1"/>
    <property type="molecule type" value="Genomic_DNA"/>
</dbReference>
<evidence type="ECO:0000256" key="5">
    <source>
        <dbReference type="HAMAP-Rule" id="MF_01204"/>
    </source>
</evidence>
<proteinExistence type="inferred from homology"/>
<accession>A0ABX8JT13</accession>
<dbReference type="HAMAP" id="MF_01204">
    <property type="entry name" value="Oxidoreductase_RutE_HadB"/>
    <property type="match status" value="1"/>
</dbReference>
<name>A0ABX8JT13_9ENTR</name>
<organism evidence="7 8">
    <name type="scientific">Leclercia pneumoniae</name>
    <dbReference type="NCBI Taxonomy" id="2815358"/>
    <lineage>
        <taxon>Bacteria</taxon>
        <taxon>Pseudomonadati</taxon>
        <taxon>Pseudomonadota</taxon>
        <taxon>Gammaproteobacteria</taxon>
        <taxon>Enterobacterales</taxon>
        <taxon>Enterobacteriaceae</taxon>
        <taxon>Leclercia</taxon>
    </lineage>
</organism>
<dbReference type="Pfam" id="PF00881">
    <property type="entry name" value="Nitroreductase"/>
    <property type="match status" value="1"/>
</dbReference>
<evidence type="ECO:0000313" key="7">
    <source>
        <dbReference type="EMBL" id="QWW78168.1"/>
    </source>
</evidence>
<evidence type="ECO:0000313" key="8">
    <source>
        <dbReference type="Proteomes" id="UP000683497"/>
    </source>
</evidence>
<keyword evidence="4 5" id="KW-0560">Oxidoreductase</keyword>
<dbReference type="InterPro" id="IPR023936">
    <property type="entry name" value="RutE-like"/>
</dbReference>
<evidence type="ECO:0000259" key="6">
    <source>
        <dbReference type="Pfam" id="PF00881"/>
    </source>
</evidence>
<comment type="cofactor">
    <cofactor evidence="5">
        <name>FMN</name>
        <dbReference type="ChEBI" id="CHEBI:58210"/>
    </cofactor>
</comment>